<keyword evidence="4" id="KW-1185">Reference proteome</keyword>
<sequence>MTLLTTIVERSIDAIKGKRKSPEYQRLLTSIRESRRRSEVLRERISQSTASETPEQTTGWRDRLRRLSQRILQRGQVPTDPVKTYIKSLAEEHQLPDFLANICQALTTSPPEEIISNFEDWTAAVLGKYGKHRDAINPRNGGNRRHGNPNTVQPPTSGRRRRAWEFKEMQRCLRKNFKETAQRLLDGKSLNTVTRTPEHPQIRSHYQQLFSAAQWTSIPIADRKRETILYQPISCEEIQTYVNKAKHSSPGLDGIDITRMRKIPTTTLAVLFNGMLLTRRVPPVLNTNRTVLVPKQDTGLDDINNWRPITIGSHVLRLFNKINGAQVVELDINRGLKQGDPTSPSLFNFVLDELISSLCEMSPKGTPCLAYADDIVLLADSGKDAAALLAKVTSFFNERGLEINIDKCFSIEASTVPGKKKIFHHTTSTFKIGNAEVKPLSVVETFKYLGSEYNASGASSINIKDIDQKLTRIMTAPLKPEQRLRTIKQQLIPRMIYRLTTPGVTLQTLKRVDKAIRRAVRKAIHLTEHCHNLAIHASTRCGGLGVFQFASKIPEILSAKWEKIQLLPPKLHEVATCDRGWHNKWQKMNLPSGRELKRWQEEELEKSFSGNGLHAVGNCRHSSTWIDYPPAHWSSSDYIRAIHLRLNLLPCRSIPTNPAHLRKCRAGCYKNETVCHILQNCPATHWQRIARHNYVARKVEVAATKNGWQVQEEPHIRVASGTLYKPDLLLQRDKEIVISDIGVHWEGPTPLQISYQSKLTKYSTPEFIEAVRTRNPNSNIRVLPFIVGARGAWCHLNKFMKDAINLPERSVQNILQGVLKGGIECHRSFMRLVW</sequence>
<evidence type="ECO:0000259" key="2">
    <source>
        <dbReference type="PROSITE" id="PS50878"/>
    </source>
</evidence>
<dbReference type="PROSITE" id="PS50878">
    <property type="entry name" value="RT_POL"/>
    <property type="match status" value="1"/>
</dbReference>
<dbReference type="Gene3D" id="3.30.70.270">
    <property type="match status" value="1"/>
</dbReference>
<name>A0A7R8Z1R5_HERIL</name>
<dbReference type="PANTHER" id="PTHR31635:SF196">
    <property type="entry name" value="REVERSE TRANSCRIPTASE DOMAIN-CONTAINING PROTEIN-RELATED"/>
    <property type="match status" value="1"/>
</dbReference>
<accession>A0A7R8Z1R5</accession>
<evidence type="ECO:0000313" key="3">
    <source>
        <dbReference type="EMBL" id="CAD7093889.1"/>
    </source>
</evidence>
<gene>
    <name evidence="3" type="ORF">HERILL_LOCUS16144</name>
</gene>
<proteinExistence type="predicted"/>
<dbReference type="SUPFAM" id="SSF56672">
    <property type="entry name" value="DNA/RNA polymerases"/>
    <property type="match status" value="1"/>
</dbReference>
<dbReference type="InParanoid" id="A0A7R8Z1R5"/>
<feature type="region of interest" description="Disordered" evidence="1">
    <location>
        <begin position="133"/>
        <end position="161"/>
    </location>
</feature>
<feature type="domain" description="Reverse transcriptase" evidence="2">
    <location>
        <begin position="1"/>
        <end position="453"/>
    </location>
</feature>
<dbReference type="GO" id="GO:0071897">
    <property type="term" value="P:DNA biosynthetic process"/>
    <property type="evidence" value="ECO:0007669"/>
    <property type="project" value="UniProtKB-ARBA"/>
</dbReference>
<dbReference type="InterPro" id="IPR000477">
    <property type="entry name" value="RT_dom"/>
</dbReference>
<dbReference type="Proteomes" id="UP000594454">
    <property type="component" value="Chromosome 7"/>
</dbReference>
<dbReference type="Pfam" id="PF00078">
    <property type="entry name" value="RVT_1"/>
    <property type="match status" value="1"/>
</dbReference>
<reference evidence="3 4" key="1">
    <citation type="submission" date="2020-11" db="EMBL/GenBank/DDBJ databases">
        <authorList>
            <person name="Wallbank WR R."/>
            <person name="Pardo Diaz C."/>
            <person name="Kozak K."/>
            <person name="Martin S."/>
            <person name="Jiggins C."/>
            <person name="Moest M."/>
            <person name="Warren A I."/>
            <person name="Generalovic N T."/>
            <person name="Byers J.R.P. K."/>
            <person name="Montejo-Kovacevich G."/>
            <person name="Yen C E."/>
        </authorList>
    </citation>
    <scope>NUCLEOTIDE SEQUENCE [LARGE SCALE GENOMIC DNA]</scope>
</reference>
<dbReference type="InterPro" id="IPR043502">
    <property type="entry name" value="DNA/RNA_pol_sf"/>
</dbReference>
<evidence type="ECO:0000313" key="4">
    <source>
        <dbReference type="Proteomes" id="UP000594454"/>
    </source>
</evidence>
<dbReference type="EMBL" id="LR899015">
    <property type="protein sequence ID" value="CAD7093889.1"/>
    <property type="molecule type" value="Genomic_DNA"/>
</dbReference>
<dbReference type="AlphaFoldDB" id="A0A7R8Z1R5"/>
<organism evidence="3 4">
    <name type="scientific">Hermetia illucens</name>
    <name type="common">Black soldier fly</name>
    <dbReference type="NCBI Taxonomy" id="343691"/>
    <lineage>
        <taxon>Eukaryota</taxon>
        <taxon>Metazoa</taxon>
        <taxon>Ecdysozoa</taxon>
        <taxon>Arthropoda</taxon>
        <taxon>Hexapoda</taxon>
        <taxon>Insecta</taxon>
        <taxon>Pterygota</taxon>
        <taxon>Neoptera</taxon>
        <taxon>Endopterygota</taxon>
        <taxon>Diptera</taxon>
        <taxon>Brachycera</taxon>
        <taxon>Stratiomyomorpha</taxon>
        <taxon>Stratiomyidae</taxon>
        <taxon>Hermetiinae</taxon>
        <taxon>Hermetia</taxon>
    </lineage>
</organism>
<dbReference type="PANTHER" id="PTHR31635">
    <property type="entry name" value="REVERSE TRANSCRIPTASE DOMAIN-CONTAINING PROTEIN-RELATED"/>
    <property type="match status" value="1"/>
</dbReference>
<evidence type="ECO:0000256" key="1">
    <source>
        <dbReference type="SAM" id="MobiDB-lite"/>
    </source>
</evidence>
<protein>
    <recommendedName>
        <fullName evidence="2">Reverse transcriptase domain-containing protein</fullName>
    </recommendedName>
</protein>
<dbReference type="InterPro" id="IPR043128">
    <property type="entry name" value="Rev_trsase/Diguanyl_cyclase"/>
</dbReference>